<keyword evidence="1" id="KW-0862">Zinc</keyword>
<dbReference type="GO" id="GO:0003676">
    <property type="term" value="F:nucleic acid binding"/>
    <property type="evidence" value="ECO:0007669"/>
    <property type="project" value="InterPro"/>
</dbReference>
<evidence type="ECO:0000313" key="5">
    <source>
        <dbReference type="Proteomes" id="UP000762676"/>
    </source>
</evidence>
<keyword evidence="5" id="KW-1185">Reference proteome</keyword>
<dbReference type="AlphaFoldDB" id="A0AAV4GAC1"/>
<dbReference type="Pfam" id="PF00098">
    <property type="entry name" value="zf-CCHC"/>
    <property type="match status" value="1"/>
</dbReference>
<dbReference type="EMBL" id="BMAT01011938">
    <property type="protein sequence ID" value="GFR82397.1"/>
    <property type="molecule type" value="Genomic_DNA"/>
</dbReference>
<feature type="compositionally biased region" description="Low complexity" evidence="2">
    <location>
        <begin position="94"/>
        <end position="107"/>
    </location>
</feature>
<dbReference type="InterPro" id="IPR001878">
    <property type="entry name" value="Znf_CCHC"/>
</dbReference>
<keyword evidence="1" id="KW-0863">Zinc-finger</keyword>
<dbReference type="SUPFAM" id="SSF57756">
    <property type="entry name" value="Retrovirus zinc finger-like domains"/>
    <property type="match status" value="1"/>
</dbReference>
<dbReference type="SMART" id="SM00343">
    <property type="entry name" value="ZnF_C2HC"/>
    <property type="match status" value="1"/>
</dbReference>
<dbReference type="PROSITE" id="PS50158">
    <property type="entry name" value="ZF_CCHC"/>
    <property type="match status" value="1"/>
</dbReference>
<accession>A0AAV4GAC1</accession>
<dbReference type="GO" id="GO:0008270">
    <property type="term" value="F:zinc ion binding"/>
    <property type="evidence" value="ECO:0007669"/>
    <property type="project" value="UniProtKB-KW"/>
</dbReference>
<evidence type="ECO:0000256" key="1">
    <source>
        <dbReference type="PROSITE-ProRule" id="PRU00047"/>
    </source>
</evidence>
<gene>
    <name evidence="4" type="ORF">ElyMa_005949900</name>
</gene>
<evidence type="ECO:0000313" key="4">
    <source>
        <dbReference type="EMBL" id="GFR82397.1"/>
    </source>
</evidence>
<evidence type="ECO:0000256" key="2">
    <source>
        <dbReference type="SAM" id="MobiDB-lite"/>
    </source>
</evidence>
<dbReference type="Proteomes" id="UP000762676">
    <property type="component" value="Unassembled WGS sequence"/>
</dbReference>
<keyword evidence="1" id="KW-0479">Metal-binding</keyword>
<evidence type="ECO:0000259" key="3">
    <source>
        <dbReference type="PROSITE" id="PS50158"/>
    </source>
</evidence>
<feature type="domain" description="CCHC-type" evidence="3">
    <location>
        <begin position="120"/>
        <end position="135"/>
    </location>
</feature>
<dbReference type="Gene3D" id="4.10.60.10">
    <property type="entry name" value="Zinc finger, CCHC-type"/>
    <property type="match status" value="1"/>
</dbReference>
<dbReference type="InterPro" id="IPR036875">
    <property type="entry name" value="Znf_CCHC_sf"/>
</dbReference>
<protein>
    <recommendedName>
        <fullName evidence="3">CCHC-type domain-containing protein</fullName>
    </recommendedName>
</protein>
<reference evidence="4 5" key="1">
    <citation type="journal article" date="2021" name="Elife">
        <title>Chloroplast acquisition without the gene transfer in kleptoplastic sea slugs, Plakobranchus ocellatus.</title>
        <authorList>
            <person name="Maeda T."/>
            <person name="Takahashi S."/>
            <person name="Yoshida T."/>
            <person name="Shimamura S."/>
            <person name="Takaki Y."/>
            <person name="Nagai Y."/>
            <person name="Toyoda A."/>
            <person name="Suzuki Y."/>
            <person name="Arimoto A."/>
            <person name="Ishii H."/>
            <person name="Satoh N."/>
            <person name="Nishiyama T."/>
            <person name="Hasebe M."/>
            <person name="Maruyama T."/>
            <person name="Minagawa J."/>
            <person name="Obokata J."/>
            <person name="Shigenobu S."/>
        </authorList>
    </citation>
    <scope>NUCLEOTIDE SEQUENCE [LARGE SCALE GENOMIC DNA]</scope>
</reference>
<comment type="caution">
    <text evidence="4">The sequence shown here is derived from an EMBL/GenBank/DDBJ whole genome shotgun (WGS) entry which is preliminary data.</text>
</comment>
<feature type="compositionally biased region" description="Polar residues" evidence="2">
    <location>
        <begin position="80"/>
        <end position="93"/>
    </location>
</feature>
<organism evidence="4 5">
    <name type="scientific">Elysia marginata</name>
    <dbReference type="NCBI Taxonomy" id="1093978"/>
    <lineage>
        <taxon>Eukaryota</taxon>
        <taxon>Metazoa</taxon>
        <taxon>Spiralia</taxon>
        <taxon>Lophotrochozoa</taxon>
        <taxon>Mollusca</taxon>
        <taxon>Gastropoda</taxon>
        <taxon>Heterobranchia</taxon>
        <taxon>Euthyneura</taxon>
        <taxon>Panpulmonata</taxon>
        <taxon>Sacoglossa</taxon>
        <taxon>Placobranchoidea</taxon>
        <taxon>Plakobranchidae</taxon>
        <taxon>Elysia</taxon>
    </lineage>
</organism>
<sequence length="142" mass="15756">MKELKFIDLIVFLRERKPSSVGEMKTLAERYRVAHPNKPLAKPCVMENTFIASAYKTNQQAGQYTQNFKHRGPAFAAQEPSFSGQRPQNYKTQSSGSGVPPVDSGSPTGEPTNPRSAYTCYRCGERGHIAKSCENPPLCKKC</sequence>
<proteinExistence type="predicted"/>
<feature type="region of interest" description="Disordered" evidence="2">
    <location>
        <begin position="70"/>
        <end position="115"/>
    </location>
</feature>
<name>A0AAV4GAC1_9GAST</name>